<evidence type="ECO:0000313" key="2">
    <source>
        <dbReference type="EMBL" id="KPV75135.1"/>
    </source>
</evidence>
<dbReference type="STRING" id="578459.A0A194S3Q2"/>
<name>A0A194S3Q2_RHOGW</name>
<keyword evidence="3" id="KW-1185">Reference proteome</keyword>
<dbReference type="RefSeq" id="XP_018271184.1">
    <property type="nucleotide sequence ID" value="XM_018412206.1"/>
</dbReference>
<dbReference type="OMA" id="CEKETCA"/>
<proteinExistence type="predicted"/>
<dbReference type="PANTHER" id="PTHR12203:SF118">
    <property type="entry name" value="BETA-1,2-XYLOSYLTRANSFERASE 1"/>
    <property type="match status" value="1"/>
</dbReference>
<protein>
    <submittedName>
        <fullName evidence="2">Glycosyltransferase family 90 protein</fullName>
    </submittedName>
</protein>
<sequence length="159" mass="18425">MSEAEQNEVRPLAALLPALSRSSLTLSLSTLQYKYILDVDGNGWSGRFHRLMSTNSLILKSTAFPEWYSDRIQPWVHYVPVKVDYSDLYPVLAFFKGAPEDGRGGHDELAERIAAQGKQWADENWRWVDMQAYLLRLLLEYARLVNRDDPHVSYDYELE</sequence>
<dbReference type="Pfam" id="PF05686">
    <property type="entry name" value="Glyco_transf_90"/>
    <property type="match status" value="1"/>
</dbReference>
<dbReference type="OrthoDB" id="541052at2759"/>
<dbReference type="AlphaFoldDB" id="A0A194S3Q2"/>
<organism evidence="2 3">
    <name type="scientific">Rhodotorula graminis (strain WP1)</name>
    <dbReference type="NCBI Taxonomy" id="578459"/>
    <lineage>
        <taxon>Eukaryota</taxon>
        <taxon>Fungi</taxon>
        <taxon>Dikarya</taxon>
        <taxon>Basidiomycota</taxon>
        <taxon>Pucciniomycotina</taxon>
        <taxon>Microbotryomycetes</taxon>
        <taxon>Sporidiobolales</taxon>
        <taxon>Sporidiobolaceae</taxon>
        <taxon>Rhodotorula</taxon>
    </lineage>
</organism>
<dbReference type="SMART" id="SM00672">
    <property type="entry name" value="CAP10"/>
    <property type="match status" value="1"/>
</dbReference>
<reference evidence="2 3" key="1">
    <citation type="journal article" date="2015" name="Front. Microbiol.">
        <title>Genome sequence of the plant growth promoting endophytic yeast Rhodotorula graminis WP1.</title>
        <authorList>
            <person name="Firrincieli A."/>
            <person name="Otillar R."/>
            <person name="Salamov A."/>
            <person name="Schmutz J."/>
            <person name="Khan Z."/>
            <person name="Redman R.S."/>
            <person name="Fleck N.D."/>
            <person name="Lindquist E."/>
            <person name="Grigoriev I.V."/>
            <person name="Doty S.L."/>
        </authorList>
    </citation>
    <scope>NUCLEOTIDE SEQUENCE [LARGE SCALE GENOMIC DNA]</scope>
    <source>
        <strain evidence="2 3">WP1</strain>
    </source>
</reference>
<evidence type="ECO:0000313" key="3">
    <source>
        <dbReference type="Proteomes" id="UP000053890"/>
    </source>
</evidence>
<dbReference type="InterPro" id="IPR006598">
    <property type="entry name" value="CAP10"/>
</dbReference>
<dbReference type="GO" id="GO:0016740">
    <property type="term" value="F:transferase activity"/>
    <property type="evidence" value="ECO:0007669"/>
    <property type="project" value="UniProtKB-KW"/>
</dbReference>
<evidence type="ECO:0000259" key="1">
    <source>
        <dbReference type="SMART" id="SM00672"/>
    </source>
</evidence>
<feature type="domain" description="Glycosyl transferase CAP10" evidence="1">
    <location>
        <begin position="1"/>
        <end position="148"/>
    </location>
</feature>
<keyword evidence="2" id="KW-0808">Transferase</keyword>
<dbReference type="GeneID" id="28972655"/>
<dbReference type="InterPro" id="IPR051091">
    <property type="entry name" value="O-Glucosyltr/Glycosyltrsf_90"/>
</dbReference>
<dbReference type="PANTHER" id="PTHR12203">
    <property type="entry name" value="KDEL LYS-ASP-GLU-LEU CONTAINING - RELATED"/>
    <property type="match status" value="1"/>
</dbReference>
<dbReference type="EMBL" id="KQ474078">
    <property type="protein sequence ID" value="KPV75135.1"/>
    <property type="molecule type" value="Genomic_DNA"/>
</dbReference>
<gene>
    <name evidence="2" type="ORF">RHOBADRAFT_14530</name>
</gene>
<dbReference type="Proteomes" id="UP000053890">
    <property type="component" value="Unassembled WGS sequence"/>
</dbReference>
<accession>A0A194S3Q2</accession>